<gene>
    <name evidence="1" type="ORF">PR048_011985</name>
</gene>
<evidence type="ECO:0000313" key="1">
    <source>
        <dbReference type="EMBL" id="KAJ8885785.1"/>
    </source>
</evidence>
<accession>A0ABQ9HND2</accession>
<sequence length="160" mass="17569">MWVCTIAKVPADNWQFWVLGMSLSRSPTLAKPPVTSSNFDSPDVKVSLLHYSATMISTLASYQGKLGSIPDRVTRFSQVGIVLDDTIGLRVFLGISHFPAPSFLRCFTFTSTTLIGTQDLAIKSRPNLFTHSFKLYIFIQAEAVGAERIACLPPTKANQA</sequence>
<protein>
    <submittedName>
        <fullName evidence="1">Uncharacterized protein</fullName>
    </submittedName>
</protein>
<evidence type="ECO:0000313" key="2">
    <source>
        <dbReference type="Proteomes" id="UP001159363"/>
    </source>
</evidence>
<reference evidence="1 2" key="1">
    <citation type="submission" date="2023-02" db="EMBL/GenBank/DDBJ databases">
        <title>LHISI_Scaffold_Assembly.</title>
        <authorList>
            <person name="Stuart O.P."/>
            <person name="Cleave R."/>
            <person name="Magrath M.J.L."/>
            <person name="Mikheyev A.S."/>
        </authorList>
    </citation>
    <scope>NUCLEOTIDE SEQUENCE [LARGE SCALE GENOMIC DNA]</scope>
    <source>
        <strain evidence="1">Daus_M_001</strain>
        <tissue evidence="1">Leg muscle</tissue>
    </source>
</reference>
<comment type="caution">
    <text evidence="1">The sequence shown here is derived from an EMBL/GenBank/DDBJ whole genome shotgun (WGS) entry which is preliminary data.</text>
</comment>
<dbReference type="Proteomes" id="UP001159363">
    <property type="component" value="Chromosome X"/>
</dbReference>
<organism evidence="1 2">
    <name type="scientific">Dryococelus australis</name>
    <dbReference type="NCBI Taxonomy" id="614101"/>
    <lineage>
        <taxon>Eukaryota</taxon>
        <taxon>Metazoa</taxon>
        <taxon>Ecdysozoa</taxon>
        <taxon>Arthropoda</taxon>
        <taxon>Hexapoda</taxon>
        <taxon>Insecta</taxon>
        <taxon>Pterygota</taxon>
        <taxon>Neoptera</taxon>
        <taxon>Polyneoptera</taxon>
        <taxon>Phasmatodea</taxon>
        <taxon>Verophasmatodea</taxon>
        <taxon>Anareolatae</taxon>
        <taxon>Phasmatidae</taxon>
        <taxon>Eurycanthinae</taxon>
        <taxon>Dryococelus</taxon>
    </lineage>
</organism>
<dbReference type="EMBL" id="JARBHB010000004">
    <property type="protein sequence ID" value="KAJ8885785.1"/>
    <property type="molecule type" value="Genomic_DNA"/>
</dbReference>
<name>A0ABQ9HND2_9NEOP</name>
<keyword evidence="2" id="KW-1185">Reference proteome</keyword>
<proteinExistence type="predicted"/>